<dbReference type="InterPro" id="IPR011009">
    <property type="entry name" value="Kinase-like_dom_sf"/>
</dbReference>
<evidence type="ECO:0000313" key="1">
    <source>
        <dbReference type="EnsemblMetazoa" id="GAUT044246-PA"/>
    </source>
</evidence>
<organism evidence="1 2">
    <name type="scientific">Glossina austeni</name>
    <name type="common">Savannah tsetse fly</name>
    <dbReference type="NCBI Taxonomy" id="7395"/>
    <lineage>
        <taxon>Eukaryota</taxon>
        <taxon>Metazoa</taxon>
        <taxon>Ecdysozoa</taxon>
        <taxon>Arthropoda</taxon>
        <taxon>Hexapoda</taxon>
        <taxon>Insecta</taxon>
        <taxon>Pterygota</taxon>
        <taxon>Neoptera</taxon>
        <taxon>Endopterygota</taxon>
        <taxon>Diptera</taxon>
        <taxon>Brachycera</taxon>
        <taxon>Muscomorpha</taxon>
        <taxon>Hippoboscoidea</taxon>
        <taxon>Glossinidae</taxon>
        <taxon>Glossina</taxon>
    </lineage>
</organism>
<dbReference type="SUPFAM" id="SSF56112">
    <property type="entry name" value="Protein kinase-like (PK-like)"/>
    <property type="match status" value="1"/>
</dbReference>
<dbReference type="AlphaFoldDB" id="A0A1A9VQD7"/>
<dbReference type="STRING" id="7395.A0A1A9VQD7"/>
<dbReference type="Proteomes" id="UP000078200">
    <property type="component" value="Unassembled WGS sequence"/>
</dbReference>
<protein>
    <submittedName>
        <fullName evidence="1">Uncharacterized protein</fullName>
    </submittedName>
</protein>
<dbReference type="VEuPathDB" id="VectorBase:GAUT044246"/>
<keyword evidence="2" id="KW-1185">Reference proteome</keyword>
<name>A0A1A9VQD7_GLOAU</name>
<dbReference type="Gene3D" id="1.10.510.10">
    <property type="entry name" value="Transferase(Phosphotransferase) domain 1"/>
    <property type="match status" value="1"/>
</dbReference>
<proteinExistence type="predicted"/>
<evidence type="ECO:0000313" key="2">
    <source>
        <dbReference type="Proteomes" id="UP000078200"/>
    </source>
</evidence>
<sequence length="144" mass="16302">MAALLLPIDTNKHSGLAIICHPRHRANSGGHCEHTSIPLPRLSTPLSRCEINLPAIHLQVSQQDSSSDSLYRAISESVDEALCRSSHLPYREDKNFIGIARYASFKARLRIEISRRDDVELLGFLMIYFIRGMLFWQGLISDNK</sequence>
<accession>A0A1A9VQD7</accession>
<reference evidence="1" key="1">
    <citation type="submission" date="2020-05" db="UniProtKB">
        <authorList>
            <consortium name="EnsemblMetazoa"/>
        </authorList>
    </citation>
    <scope>IDENTIFICATION</scope>
    <source>
        <strain evidence="1">TTRI</strain>
    </source>
</reference>
<dbReference type="EnsemblMetazoa" id="GAUT044246-RA">
    <property type="protein sequence ID" value="GAUT044246-PA"/>
    <property type="gene ID" value="GAUT044246"/>
</dbReference>